<evidence type="ECO:0000256" key="1">
    <source>
        <dbReference type="ARBA" id="ARBA00007319"/>
    </source>
</evidence>
<dbReference type="PANTHER" id="PTHR10804:SF11">
    <property type="entry name" value="PROLIFERATION-ASSOCIATED PROTEIN 2G4"/>
    <property type="match status" value="1"/>
</dbReference>
<sequence>MSAEEREEKELDLTSPEEYWNYVQDCQEEDERRSTPSNLRFYKLLYLPVFTLASEYSEGEILNIGTGCHIDEFIAVVAYAHDLQEGPVTGRAADDITSANTAAEVALRLVRPRKRIHHESEDDFPLCYLLAALDEERHLFGHIEARLLRRVKRRAP</sequence>
<comment type="similarity">
    <text evidence="1">Belongs to the peptidase M24 family.</text>
</comment>
<dbReference type="EMBL" id="JBJUIK010000003">
    <property type="protein sequence ID" value="KAL3531676.1"/>
    <property type="molecule type" value="Genomic_DNA"/>
</dbReference>
<reference evidence="2 3" key="1">
    <citation type="submission" date="2024-11" db="EMBL/GenBank/DDBJ databases">
        <title>A near-complete genome assembly of Cinchona calisaya.</title>
        <authorList>
            <person name="Lian D.C."/>
            <person name="Zhao X.W."/>
            <person name="Wei L."/>
        </authorList>
    </citation>
    <scope>NUCLEOTIDE SEQUENCE [LARGE SCALE GENOMIC DNA]</scope>
    <source>
        <tissue evidence="2">Nenye</tissue>
    </source>
</reference>
<name>A0ABD3AKH1_9GENT</name>
<dbReference type="Gene3D" id="3.90.230.10">
    <property type="entry name" value="Creatinase/methionine aminopeptidase superfamily"/>
    <property type="match status" value="1"/>
</dbReference>
<organism evidence="2 3">
    <name type="scientific">Cinchona calisaya</name>
    <dbReference type="NCBI Taxonomy" id="153742"/>
    <lineage>
        <taxon>Eukaryota</taxon>
        <taxon>Viridiplantae</taxon>
        <taxon>Streptophyta</taxon>
        <taxon>Embryophyta</taxon>
        <taxon>Tracheophyta</taxon>
        <taxon>Spermatophyta</taxon>
        <taxon>Magnoliopsida</taxon>
        <taxon>eudicotyledons</taxon>
        <taxon>Gunneridae</taxon>
        <taxon>Pentapetalae</taxon>
        <taxon>asterids</taxon>
        <taxon>lamiids</taxon>
        <taxon>Gentianales</taxon>
        <taxon>Rubiaceae</taxon>
        <taxon>Cinchonoideae</taxon>
        <taxon>Cinchoneae</taxon>
        <taxon>Cinchona</taxon>
    </lineage>
</organism>
<evidence type="ECO:0000313" key="2">
    <source>
        <dbReference type="EMBL" id="KAL3531676.1"/>
    </source>
</evidence>
<proteinExistence type="inferred from homology"/>
<keyword evidence="3" id="KW-1185">Reference proteome</keyword>
<dbReference type="InterPro" id="IPR047113">
    <property type="entry name" value="PA2G4/ARX1"/>
</dbReference>
<evidence type="ECO:0000313" key="3">
    <source>
        <dbReference type="Proteomes" id="UP001630127"/>
    </source>
</evidence>
<dbReference type="PANTHER" id="PTHR10804">
    <property type="entry name" value="PROTEASE FAMILY M24 METHIONYL AMINOPEPTIDASE, AMINOPEPTIDASE P"/>
    <property type="match status" value="1"/>
</dbReference>
<protein>
    <submittedName>
        <fullName evidence="2">Uncharacterized protein</fullName>
    </submittedName>
</protein>
<accession>A0ABD3AKH1</accession>
<dbReference type="AlphaFoldDB" id="A0ABD3AKH1"/>
<dbReference type="InterPro" id="IPR036005">
    <property type="entry name" value="Creatinase/aminopeptidase-like"/>
</dbReference>
<gene>
    <name evidence="2" type="ORF">ACH5RR_005197</name>
</gene>
<dbReference type="Proteomes" id="UP001630127">
    <property type="component" value="Unassembled WGS sequence"/>
</dbReference>
<comment type="caution">
    <text evidence="2">The sequence shown here is derived from an EMBL/GenBank/DDBJ whole genome shotgun (WGS) entry which is preliminary data.</text>
</comment>